<dbReference type="AlphaFoldDB" id="A0A812EHA6"/>
<comment type="caution">
    <text evidence="2">The sequence shown here is derived from an EMBL/GenBank/DDBJ whole genome shotgun (WGS) entry which is preliminary data.</text>
</comment>
<feature type="transmembrane region" description="Helical" evidence="1">
    <location>
        <begin position="179"/>
        <end position="198"/>
    </location>
</feature>
<name>A0A812EHA6_ACAPH</name>
<organism evidence="2 3">
    <name type="scientific">Acanthosepion pharaonis</name>
    <name type="common">Pharaoh cuttlefish</name>
    <name type="synonym">Sepia pharaonis</name>
    <dbReference type="NCBI Taxonomy" id="158019"/>
    <lineage>
        <taxon>Eukaryota</taxon>
        <taxon>Metazoa</taxon>
        <taxon>Spiralia</taxon>
        <taxon>Lophotrochozoa</taxon>
        <taxon>Mollusca</taxon>
        <taxon>Cephalopoda</taxon>
        <taxon>Coleoidea</taxon>
        <taxon>Decapodiformes</taxon>
        <taxon>Sepiida</taxon>
        <taxon>Sepiina</taxon>
        <taxon>Sepiidae</taxon>
        <taxon>Acanthosepion</taxon>
    </lineage>
</organism>
<keyword evidence="1" id="KW-0812">Transmembrane</keyword>
<feature type="transmembrane region" description="Helical" evidence="1">
    <location>
        <begin position="152"/>
        <end position="172"/>
    </location>
</feature>
<reference evidence="2" key="1">
    <citation type="submission" date="2021-01" db="EMBL/GenBank/DDBJ databases">
        <authorList>
            <person name="Li R."/>
            <person name="Bekaert M."/>
        </authorList>
    </citation>
    <scope>NUCLEOTIDE SEQUENCE</scope>
    <source>
        <strain evidence="2">Farmed</strain>
    </source>
</reference>
<keyword evidence="1" id="KW-1133">Transmembrane helix</keyword>
<proteinExistence type="predicted"/>
<evidence type="ECO:0000313" key="2">
    <source>
        <dbReference type="EMBL" id="CAE1325755.1"/>
    </source>
</evidence>
<evidence type="ECO:0000256" key="1">
    <source>
        <dbReference type="SAM" id="Phobius"/>
    </source>
</evidence>
<feature type="transmembrane region" description="Helical" evidence="1">
    <location>
        <begin position="126"/>
        <end position="146"/>
    </location>
</feature>
<feature type="transmembrane region" description="Helical" evidence="1">
    <location>
        <begin position="218"/>
        <end position="239"/>
    </location>
</feature>
<dbReference type="Proteomes" id="UP000597762">
    <property type="component" value="Unassembled WGS sequence"/>
</dbReference>
<protein>
    <submittedName>
        <fullName evidence="2">Uncharacterized protein</fullName>
    </submittedName>
</protein>
<dbReference type="EMBL" id="CAHIKZ030005457">
    <property type="protein sequence ID" value="CAE1325755.1"/>
    <property type="molecule type" value="Genomic_DNA"/>
</dbReference>
<evidence type="ECO:0000313" key="3">
    <source>
        <dbReference type="Proteomes" id="UP000597762"/>
    </source>
</evidence>
<accession>A0A812EHA6</accession>
<keyword evidence="1" id="KW-0472">Membrane</keyword>
<feature type="transmembrane region" description="Helical" evidence="1">
    <location>
        <begin position="27"/>
        <end position="54"/>
    </location>
</feature>
<feature type="transmembrane region" description="Helical" evidence="1">
    <location>
        <begin position="66"/>
        <end position="84"/>
    </location>
</feature>
<keyword evidence="3" id="KW-1185">Reference proteome</keyword>
<sequence length="243" mass="27923">MLRAIWHGLTDNKGCLLDSGTSSLCCLFILSFLIFITTVYLFIFYLSFFLSFFLNISLNFLIFLKIVYLFIHSFFLFFFQFSIISKKCRVLPFFSLPLSLFSSLFPKHPSSLETFTLINHLHTRHVLLSSAVISPLLLCLSFTLSFTPFFSFTLSIIISPLSLLSILIFFFLPVCFPNSLLILFFFHPTLFLILFFSLPVSSSLLNTFLSSSLSSLFLMPFLFSPFFSPLLMFFFPLPLSLSS</sequence>
<gene>
    <name evidence="2" type="ORF">SPHA_75361</name>
</gene>